<proteinExistence type="predicted"/>
<evidence type="ECO:0000313" key="2">
    <source>
        <dbReference type="Proteomes" id="UP000237310"/>
    </source>
</evidence>
<dbReference type="EMBL" id="PQVG01000001">
    <property type="protein sequence ID" value="POY41083.1"/>
    <property type="molecule type" value="Genomic_DNA"/>
</dbReference>
<comment type="caution">
    <text evidence="1">The sequence shown here is derived from an EMBL/GenBank/DDBJ whole genome shotgun (WGS) entry which is preliminary data.</text>
</comment>
<name>A0A2S5AG20_9FLAO</name>
<dbReference type="AlphaFoldDB" id="A0A2S5AG20"/>
<protein>
    <submittedName>
        <fullName evidence="1">Uncharacterized protein</fullName>
    </submittedName>
</protein>
<gene>
    <name evidence="1" type="ORF">C3L50_00715</name>
</gene>
<reference evidence="1 2" key="1">
    <citation type="submission" date="2018-01" db="EMBL/GenBank/DDBJ databases">
        <authorList>
            <person name="Gaut B.S."/>
            <person name="Morton B.R."/>
            <person name="Clegg M.T."/>
            <person name="Duvall M.R."/>
        </authorList>
    </citation>
    <scope>NUCLEOTIDE SEQUENCE [LARGE SCALE GENOMIC DNA]</scope>
    <source>
        <strain evidence="1 2">HR-AY</strain>
    </source>
</reference>
<evidence type="ECO:0000313" key="1">
    <source>
        <dbReference type="EMBL" id="POY41083.1"/>
    </source>
</evidence>
<dbReference type="Proteomes" id="UP000237310">
    <property type="component" value="Unassembled WGS sequence"/>
</dbReference>
<accession>A0A2S5AG20</accession>
<sequence>MCLITFNWLFSQEKIEKKSQTIYLDFKSKYVSSYSIGKDTTSASFGIYINGFQSKEKRLKTFEKFKKSKKRDYGLIMSDFSVNFYCFNRKPQRLVCLDSVSYITEEE</sequence>
<organism evidence="1 2">
    <name type="scientific">Flavobacterium alvei</name>
    <dbReference type="NCBI Taxonomy" id="2080416"/>
    <lineage>
        <taxon>Bacteria</taxon>
        <taxon>Pseudomonadati</taxon>
        <taxon>Bacteroidota</taxon>
        <taxon>Flavobacteriia</taxon>
        <taxon>Flavobacteriales</taxon>
        <taxon>Flavobacteriaceae</taxon>
        <taxon>Flavobacterium</taxon>
    </lineage>
</organism>
<keyword evidence="2" id="KW-1185">Reference proteome</keyword>